<sequence length="220" mass="23524">MDLPQPRDGAAPAYHGVYPALVTDLVDPKSLGRIQVSYPWLGNDGVDVRAWATLCTPYADDDQGLLVLPEVGSQVTVAFEAGNLRRPYILGATWNGKESLPYDPERLNNIRVLRSRADSRLEFDDTAGAAKVRITMANGHAVVLDAAAQEITITHATGCRIKLTATDVEVDANVTVKITSPMVQVDAAVSSFSGIVKCGMLVAEQMVTSPAYSPGAGNIW</sequence>
<accession>A0A4Q7WMK2</accession>
<feature type="domain" description="Gp5/Type VI secretion system Vgr protein OB-fold" evidence="1">
    <location>
        <begin position="18"/>
        <end position="94"/>
    </location>
</feature>
<dbReference type="Pfam" id="PF04717">
    <property type="entry name" value="Phage_base_V"/>
    <property type="match status" value="1"/>
</dbReference>
<comment type="caution">
    <text evidence="2">The sequence shown here is derived from an EMBL/GenBank/DDBJ whole genome shotgun (WGS) entry which is preliminary data.</text>
</comment>
<dbReference type="AlphaFoldDB" id="A0A4Q7WMK2"/>
<dbReference type="InterPro" id="IPR037026">
    <property type="entry name" value="Vgr_OB-fold_dom_sf"/>
</dbReference>
<dbReference type="Gene3D" id="2.40.50.230">
    <property type="entry name" value="Gp5 N-terminal domain"/>
    <property type="match status" value="1"/>
</dbReference>
<dbReference type="SUPFAM" id="SSF69255">
    <property type="entry name" value="gp5 N-terminal domain-like"/>
    <property type="match status" value="1"/>
</dbReference>
<keyword evidence="3" id="KW-1185">Reference proteome</keyword>
<gene>
    <name evidence="2" type="ORF">EV645_6523</name>
</gene>
<protein>
    <recommendedName>
        <fullName evidence="1">Gp5/Type VI secretion system Vgr protein OB-fold domain-containing protein</fullName>
    </recommendedName>
</protein>
<dbReference type="RefSeq" id="WP_130447809.1">
    <property type="nucleotide sequence ID" value="NZ_SHKR01000015.1"/>
</dbReference>
<organism evidence="2 3">
    <name type="scientific">Kribbella rubisoli</name>
    <dbReference type="NCBI Taxonomy" id="3075929"/>
    <lineage>
        <taxon>Bacteria</taxon>
        <taxon>Bacillati</taxon>
        <taxon>Actinomycetota</taxon>
        <taxon>Actinomycetes</taxon>
        <taxon>Propionibacteriales</taxon>
        <taxon>Kribbellaceae</taxon>
        <taxon>Kribbella</taxon>
    </lineage>
</organism>
<dbReference type="InterPro" id="IPR006531">
    <property type="entry name" value="Gp5/Vgr_OB"/>
</dbReference>
<evidence type="ECO:0000259" key="1">
    <source>
        <dbReference type="Pfam" id="PF04717"/>
    </source>
</evidence>
<dbReference type="OrthoDB" id="1907165at2"/>
<dbReference type="EMBL" id="SHKR01000015">
    <property type="protein sequence ID" value="RZU11357.1"/>
    <property type="molecule type" value="Genomic_DNA"/>
</dbReference>
<name>A0A4Q7WMK2_9ACTN</name>
<evidence type="ECO:0000313" key="3">
    <source>
        <dbReference type="Proteomes" id="UP000292027"/>
    </source>
</evidence>
<proteinExistence type="predicted"/>
<evidence type="ECO:0000313" key="2">
    <source>
        <dbReference type="EMBL" id="RZU11357.1"/>
    </source>
</evidence>
<dbReference type="Proteomes" id="UP000292027">
    <property type="component" value="Unassembled WGS sequence"/>
</dbReference>
<reference evidence="2 3" key="1">
    <citation type="journal article" date="2015" name="Stand. Genomic Sci.">
        <title>Genomic Encyclopedia of Bacterial and Archaeal Type Strains, Phase III: the genomes of soil and plant-associated and newly described type strains.</title>
        <authorList>
            <person name="Whitman W.B."/>
            <person name="Woyke T."/>
            <person name="Klenk H.P."/>
            <person name="Zhou Y."/>
            <person name="Lilburn T.G."/>
            <person name="Beck B.J."/>
            <person name="De Vos P."/>
            <person name="Vandamme P."/>
            <person name="Eisen J.A."/>
            <person name="Garrity G."/>
            <person name="Hugenholtz P."/>
            <person name="Kyrpides N.C."/>
        </authorList>
    </citation>
    <scope>NUCLEOTIDE SEQUENCE [LARGE SCALE GENOMIC DNA]</scope>
    <source>
        <strain evidence="2 3">VKM Ac-2540</strain>
    </source>
</reference>